<dbReference type="GO" id="GO:0043546">
    <property type="term" value="F:molybdopterin cofactor binding"/>
    <property type="evidence" value="ECO:0007669"/>
    <property type="project" value="TreeGrafter"/>
</dbReference>
<dbReference type="PRINTS" id="PR00407">
    <property type="entry name" value="EUMOPTERIN"/>
</dbReference>
<dbReference type="GO" id="GO:0046872">
    <property type="term" value="F:metal ion binding"/>
    <property type="evidence" value="ECO:0007669"/>
    <property type="project" value="UniProtKB-UniRule"/>
</dbReference>
<keyword evidence="10 12" id="KW-0408">Iron</keyword>
<comment type="cofactor">
    <cofactor evidence="2">
        <name>heme b</name>
        <dbReference type="ChEBI" id="CHEBI:60344"/>
    </cofactor>
</comment>
<evidence type="ECO:0000256" key="11">
    <source>
        <dbReference type="ARBA" id="ARBA00023128"/>
    </source>
</evidence>
<dbReference type="InterPro" id="IPR018506">
    <property type="entry name" value="Cyt_B5_heme-BS"/>
</dbReference>
<evidence type="ECO:0000256" key="4">
    <source>
        <dbReference type="ARBA" id="ARBA00004971"/>
    </source>
</evidence>
<dbReference type="Gene3D" id="3.10.120.10">
    <property type="entry name" value="Cytochrome b5-like heme/steroid binding domain"/>
    <property type="match status" value="1"/>
</dbReference>
<dbReference type="InterPro" id="IPR008335">
    <property type="entry name" value="Mopterin_OxRdtase_euk"/>
</dbReference>
<evidence type="ECO:0000256" key="2">
    <source>
        <dbReference type="ARBA" id="ARBA00001970"/>
    </source>
</evidence>
<dbReference type="InterPro" id="IPR036374">
    <property type="entry name" value="OxRdtase_Mopterin-bd_sf"/>
</dbReference>
<organism evidence="15">
    <name type="scientific">Compsopogon caeruleus</name>
    <dbReference type="NCBI Taxonomy" id="31354"/>
    <lineage>
        <taxon>Eukaryota</taxon>
        <taxon>Rhodophyta</taxon>
        <taxon>Compsopogonophyceae</taxon>
        <taxon>Compsopogonales</taxon>
        <taxon>Compsopogonaceae</taxon>
        <taxon>Compsopogon</taxon>
    </lineage>
</organism>
<sequence>MFRLRFLRSFARSSLQTISRPQWSYLSSSGSSSSRVKNGVLLTAALGGAVLTADFLWDQSSRTESWSSCEDRLRPRSQVVQCDAEARTSAHSVGQPRPGLKEFGDEEIARHRSKETRIWVTYKHGVYDITDFVDMHPGGAERIMMAAGSSIEPFWEMYSQHAEGFVYDLLEEYRIGNRNPKDVERASFRRKNTGGGGPYENEPERHPALLVRSAKPFNAEPPLELLGENPITPNELFYVRNHLPVPVVDPDSFRLEVCIEGRNCVQLSLEDLRTKFEKHSVTATIQCAGNRRNEMTELRPVKGGFWDVGAISTAEWSGARMSEVMKFAGLSESNVGNLKHLQFEGLDADPTTKTIYGASIPVEIGLDPKQECIIAYEMNGKPLPADHGYPLRAVAPGIVGARNVKWLGKIVASDKESDSHWQQKDYKVSPNAVRQVYAANADERWCVLQGFNASVDWDTVDFSKMPAIQEMPVQSAISSPGPTARIDRSQSGSSFIP</sequence>
<dbReference type="PROSITE" id="PS50255">
    <property type="entry name" value="CYTOCHROME_B5_2"/>
    <property type="match status" value="1"/>
</dbReference>
<dbReference type="GO" id="GO:0006790">
    <property type="term" value="P:sulfur compound metabolic process"/>
    <property type="evidence" value="ECO:0007669"/>
    <property type="project" value="TreeGrafter"/>
</dbReference>
<evidence type="ECO:0000256" key="8">
    <source>
        <dbReference type="ARBA" id="ARBA00022723"/>
    </source>
</evidence>
<dbReference type="InterPro" id="IPR000572">
    <property type="entry name" value="OxRdtase_Mopterin-bd_dom"/>
</dbReference>
<evidence type="ECO:0000256" key="10">
    <source>
        <dbReference type="ARBA" id="ARBA00023004"/>
    </source>
</evidence>
<evidence type="ECO:0000256" key="5">
    <source>
        <dbReference type="ARBA" id="ARBA00012505"/>
    </source>
</evidence>
<evidence type="ECO:0000313" key="15">
    <source>
        <dbReference type="EMBL" id="CAD9236182.1"/>
    </source>
</evidence>
<dbReference type="GO" id="GO:0005758">
    <property type="term" value="C:mitochondrial intermembrane space"/>
    <property type="evidence" value="ECO:0007669"/>
    <property type="project" value="UniProtKB-SubCell"/>
</dbReference>
<evidence type="ECO:0000256" key="3">
    <source>
        <dbReference type="ARBA" id="ARBA00004569"/>
    </source>
</evidence>
<keyword evidence="11" id="KW-0496">Mitochondrion</keyword>
<dbReference type="Pfam" id="PF00174">
    <property type="entry name" value="Oxidored_molyb"/>
    <property type="match status" value="1"/>
</dbReference>
<dbReference type="InterPro" id="IPR036400">
    <property type="entry name" value="Cyt_B5-like_heme/steroid_sf"/>
</dbReference>
<comment type="cofactor">
    <cofactor evidence="1">
        <name>Mo-molybdopterin</name>
        <dbReference type="ChEBI" id="CHEBI:71302"/>
    </cofactor>
</comment>
<evidence type="ECO:0000256" key="6">
    <source>
        <dbReference type="ARBA" id="ARBA00022505"/>
    </source>
</evidence>
<evidence type="ECO:0000256" key="13">
    <source>
        <dbReference type="SAM" id="MobiDB-lite"/>
    </source>
</evidence>
<keyword evidence="6" id="KW-0500">Molybdenum</keyword>
<gene>
    <name evidence="15" type="ORF">CCAE0312_LOCUS8274</name>
</gene>
<evidence type="ECO:0000256" key="9">
    <source>
        <dbReference type="ARBA" id="ARBA00023002"/>
    </source>
</evidence>
<keyword evidence="8 12" id="KW-0479">Metal-binding</keyword>
<dbReference type="Gene3D" id="3.90.420.10">
    <property type="entry name" value="Oxidoreductase, molybdopterin-binding domain"/>
    <property type="match status" value="1"/>
</dbReference>
<evidence type="ECO:0000256" key="1">
    <source>
        <dbReference type="ARBA" id="ARBA00001924"/>
    </source>
</evidence>
<dbReference type="Pfam" id="PF00173">
    <property type="entry name" value="Cyt-b5"/>
    <property type="match status" value="1"/>
</dbReference>
<comment type="pathway">
    <text evidence="4">Energy metabolism; sulfur metabolism.</text>
</comment>
<dbReference type="SMART" id="SM01117">
    <property type="entry name" value="Cyt-b5"/>
    <property type="match status" value="1"/>
</dbReference>
<dbReference type="AlphaFoldDB" id="A0A7S1TH23"/>
<feature type="region of interest" description="Disordered" evidence="13">
    <location>
        <begin position="474"/>
        <end position="497"/>
    </location>
</feature>
<dbReference type="EC" id="1.8.3.1" evidence="5"/>
<keyword evidence="7 12" id="KW-0349">Heme</keyword>
<dbReference type="GO" id="GO:0020037">
    <property type="term" value="F:heme binding"/>
    <property type="evidence" value="ECO:0007669"/>
    <property type="project" value="UniProtKB-UniRule"/>
</dbReference>
<name>A0A7S1TH23_9RHOD</name>
<dbReference type="FunFam" id="3.90.420.10:FF:000002">
    <property type="entry name" value="sulfite oxidase, mitochondrial"/>
    <property type="match status" value="1"/>
</dbReference>
<comment type="similarity">
    <text evidence="12">Belongs to the cytochrome b5 family.</text>
</comment>
<dbReference type="PANTHER" id="PTHR19372:SF7">
    <property type="entry name" value="SULFITE OXIDASE, MITOCHONDRIAL"/>
    <property type="match status" value="1"/>
</dbReference>
<feature type="region of interest" description="Disordered" evidence="13">
    <location>
        <begin position="184"/>
        <end position="204"/>
    </location>
</feature>
<dbReference type="PANTHER" id="PTHR19372">
    <property type="entry name" value="SULFITE REDUCTASE"/>
    <property type="match status" value="1"/>
</dbReference>
<keyword evidence="9" id="KW-0560">Oxidoreductase</keyword>
<dbReference type="EMBL" id="HBGH01014869">
    <property type="protein sequence ID" value="CAD9236182.1"/>
    <property type="molecule type" value="Transcribed_RNA"/>
</dbReference>
<protein>
    <recommendedName>
        <fullName evidence="5">sulfite oxidase</fullName>
        <ecNumber evidence="5">1.8.3.1</ecNumber>
    </recommendedName>
</protein>
<dbReference type="PRINTS" id="PR00363">
    <property type="entry name" value="CYTOCHROMEB5"/>
</dbReference>
<comment type="subcellular location">
    <subcellularLocation>
        <location evidence="3">Mitochondrion intermembrane space</location>
    </subcellularLocation>
</comment>
<dbReference type="SUPFAM" id="SSF56524">
    <property type="entry name" value="Oxidoreductase molybdopterin-binding domain"/>
    <property type="match status" value="1"/>
</dbReference>
<dbReference type="PROSITE" id="PS00191">
    <property type="entry name" value="CYTOCHROME_B5_1"/>
    <property type="match status" value="1"/>
</dbReference>
<dbReference type="SUPFAM" id="SSF55856">
    <property type="entry name" value="Cytochrome b5-like heme/steroid binding domain"/>
    <property type="match status" value="1"/>
</dbReference>
<evidence type="ECO:0000259" key="14">
    <source>
        <dbReference type="PROSITE" id="PS50255"/>
    </source>
</evidence>
<feature type="domain" description="Cytochrome b5 heme-binding" evidence="14">
    <location>
        <begin position="100"/>
        <end position="179"/>
    </location>
</feature>
<reference evidence="15" key="1">
    <citation type="submission" date="2021-01" db="EMBL/GenBank/DDBJ databases">
        <authorList>
            <person name="Corre E."/>
            <person name="Pelletier E."/>
            <person name="Niang G."/>
            <person name="Scheremetjew M."/>
            <person name="Finn R."/>
            <person name="Kale V."/>
            <person name="Holt S."/>
            <person name="Cochrane G."/>
            <person name="Meng A."/>
            <person name="Brown T."/>
            <person name="Cohen L."/>
        </authorList>
    </citation>
    <scope>NUCLEOTIDE SEQUENCE</scope>
    <source>
        <strain evidence="15">SAG 36.94</strain>
    </source>
</reference>
<evidence type="ECO:0000256" key="12">
    <source>
        <dbReference type="RuleBase" id="RU362121"/>
    </source>
</evidence>
<dbReference type="GO" id="GO:0008482">
    <property type="term" value="F:sulfite oxidase activity"/>
    <property type="evidence" value="ECO:0007669"/>
    <property type="project" value="UniProtKB-EC"/>
</dbReference>
<proteinExistence type="inferred from homology"/>
<accession>A0A7S1TH23</accession>
<evidence type="ECO:0000256" key="7">
    <source>
        <dbReference type="ARBA" id="ARBA00022617"/>
    </source>
</evidence>
<dbReference type="FunFam" id="3.10.120.10:FF:000007">
    <property type="entry name" value="Sulfite oxidase, mitochondrial"/>
    <property type="match status" value="1"/>
</dbReference>
<dbReference type="InterPro" id="IPR001199">
    <property type="entry name" value="Cyt_B5-like_heme/steroid-bd"/>
</dbReference>